<dbReference type="InterPro" id="IPR025048">
    <property type="entry name" value="DUF3987"/>
</dbReference>
<dbReference type="OrthoDB" id="5985115at2759"/>
<proteinExistence type="predicted"/>
<evidence type="ECO:0000313" key="1">
    <source>
        <dbReference type="EnsemblMetazoa" id="CLYHEMP023048.1"/>
    </source>
</evidence>
<name>A0A7M5XGK5_9CNID</name>
<dbReference type="Pfam" id="PF13148">
    <property type="entry name" value="DUF3987"/>
    <property type="match status" value="1"/>
</dbReference>
<protein>
    <submittedName>
        <fullName evidence="1">Uncharacterized protein</fullName>
    </submittedName>
</protein>
<evidence type="ECO:0000313" key="2">
    <source>
        <dbReference type="Proteomes" id="UP000594262"/>
    </source>
</evidence>
<organism evidence="1 2">
    <name type="scientific">Clytia hemisphaerica</name>
    <dbReference type="NCBI Taxonomy" id="252671"/>
    <lineage>
        <taxon>Eukaryota</taxon>
        <taxon>Metazoa</taxon>
        <taxon>Cnidaria</taxon>
        <taxon>Hydrozoa</taxon>
        <taxon>Hydroidolina</taxon>
        <taxon>Leptothecata</taxon>
        <taxon>Obeliida</taxon>
        <taxon>Clytiidae</taxon>
        <taxon>Clytia</taxon>
    </lineage>
</organism>
<dbReference type="Proteomes" id="UP000594262">
    <property type="component" value="Unplaced"/>
</dbReference>
<dbReference type="AlphaFoldDB" id="A0A7M5XGK5"/>
<reference evidence="1" key="1">
    <citation type="submission" date="2021-01" db="UniProtKB">
        <authorList>
            <consortium name="EnsemblMetazoa"/>
        </authorList>
    </citation>
    <scope>IDENTIFICATION</scope>
</reference>
<keyword evidence="2" id="KW-1185">Reference proteome</keyword>
<dbReference type="EnsemblMetazoa" id="CLYHEMT023048.1">
    <property type="protein sequence ID" value="CLYHEMP023048.1"/>
    <property type="gene ID" value="CLYHEMG023048"/>
</dbReference>
<accession>A0A7M5XGK5</accession>
<sequence length="163" mass="18539">MQGFFHEDRQRRNLTMASNTTWEKFGENLAVNGGRMMGLYDELFGFFGYCDLLTSKGKGTSDNQTDFLTFFNGGSRRRETISGNANFDLNFAHFTILGFTQPSASISLLTESKQTKGNSSSTYANSTNNGFVNRFLWYFPRPIYAHFEDLAISNQEKQELNNL</sequence>